<dbReference type="STRING" id="1656094.BFC18_03650"/>
<proteinExistence type="inferred from homology"/>
<organism evidence="6 7">
    <name type="scientific">Alteromonas confluentis</name>
    <dbReference type="NCBI Taxonomy" id="1656094"/>
    <lineage>
        <taxon>Bacteria</taxon>
        <taxon>Pseudomonadati</taxon>
        <taxon>Pseudomonadota</taxon>
        <taxon>Gammaproteobacteria</taxon>
        <taxon>Alteromonadales</taxon>
        <taxon>Alteromonadaceae</taxon>
        <taxon>Alteromonas/Salinimonas group</taxon>
        <taxon>Alteromonas</taxon>
    </lineage>
</organism>
<dbReference type="SMART" id="SM00382">
    <property type="entry name" value="AAA"/>
    <property type="match status" value="1"/>
</dbReference>
<name>A0A1E7ZFS8_9ALTE</name>
<dbReference type="PROSITE" id="PS50893">
    <property type="entry name" value="ABC_TRANSPORTER_2"/>
    <property type="match status" value="1"/>
</dbReference>
<dbReference type="GO" id="GO:0005524">
    <property type="term" value="F:ATP binding"/>
    <property type="evidence" value="ECO:0007669"/>
    <property type="project" value="UniProtKB-KW"/>
</dbReference>
<dbReference type="InterPro" id="IPR003593">
    <property type="entry name" value="AAA+_ATPase"/>
</dbReference>
<dbReference type="Proteomes" id="UP000175691">
    <property type="component" value="Unassembled WGS sequence"/>
</dbReference>
<comment type="caution">
    <text evidence="6">The sequence shown here is derived from an EMBL/GenBank/DDBJ whole genome shotgun (WGS) entry which is preliminary data.</text>
</comment>
<dbReference type="EMBL" id="MDHN01000005">
    <property type="protein sequence ID" value="OFC72359.1"/>
    <property type="molecule type" value="Genomic_DNA"/>
</dbReference>
<evidence type="ECO:0000313" key="7">
    <source>
        <dbReference type="Proteomes" id="UP000175691"/>
    </source>
</evidence>
<keyword evidence="3" id="KW-0547">Nucleotide-binding</keyword>
<dbReference type="GO" id="GO:0016887">
    <property type="term" value="F:ATP hydrolysis activity"/>
    <property type="evidence" value="ECO:0007669"/>
    <property type="project" value="InterPro"/>
</dbReference>
<dbReference type="Pfam" id="PF00005">
    <property type="entry name" value="ABC_tran"/>
    <property type="match status" value="1"/>
</dbReference>
<sequence>MLTINQLTKTYSNGVRALDGINLTIPKGMFGLLGPNGAGKSSLMRTISTLQTPDQGTIEFDGVDVLAQPNELRQRLGYLPQDFGVYPRISAERLLDHLAILKGLNNKAERKEAVEGLLVHTNLWQHRDKAVSGYSGGMRQRFGIAQALLGDPDLIIVDEPTAGLDPEERNRFHNLLVSLGEEKVIILSTHIVDDVSELCPNMAVLGQGKILLEGNPIELTHQLDSRIWSKQVSQEEFKEVEQNFALISSRLIAGKHVVHIMADEAPSGFSPAPANLEDVYFSTLYQSRKHTANAA</sequence>
<dbReference type="PROSITE" id="PS00211">
    <property type="entry name" value="ABC_TRANSPORTER_1"/>
    <property type="match status" value="1"/>
</dbReference>
<dbReference type="Gene3D" id="3.40.50.300">
    <property type="entry name" value="P-loop containing nucleotide triphosphate hydrolases"/>
    <property type="match status" value="1"/>
</dbReference>
<dbReference type="SUPFAM" id="SSF52540">
    <property type="entry name" value="P-loop containing nucleoside triphosphate hydrolases"/>
    <property type="match status" value="1"/>
</dbReference>
<keyword evidence="7" id="KW-1185">Reference proteome</keyword>
<evidence type="ECO:0000259" key="5">
    <source>
        <dbReference type="PROSITE" id="PS50893"/>
    </source>
</evidence>
<dbReference type="RefSeq" id="WP_070123585.1">
    <property type="nucleotide sequence ID" value="NZ_MDHN01000005.1"/>
</dbReference>
<gene>
    <name evidence="6" type="ORF">BFC18_03650</name>
</gene>
<dbReference type="InterPro" id="IPR017871">
    <property type="entry name" value="ABC_transporter-like_CS"/>
</dbReference>
<dbReference type="PANTHER" id="PTHR43335:SF2">
    <property type="entry name" value="ABC TRANSPORTER, ATP-BINDING PROTEIN"/>
    <property type="match status" value="1"/>
</dbReference>
<dbReference type="PANTHER" id="PTHR43335">
    <property type="entry name" value="ABC TRANSPORTER, ATP-BINDING PROTEIN"/>
    <property type="match status" value="1"/>
</dbReference>
<evidence type="ECO:0000256" key="4">
    <source>
        <dbReference type="ARBA" id="ARBA00022840"/>
    </source>
</evidence>
<dbReference type="OrthoDB" id="9778547at2"/>
<keyword evidence="2" id="KW-0813">Transport</keyword>
<accession>A0A1E7ZFS8</accession>
<evidence type="ECO:0000256" key="3">
    <source>
        <dbReference type="ARBA" id="ARBA00022741"/>
    </source>
</evidence>
<feature type="domain" description="ABC transporter" evidence="5">
    <location>
        <begin position="2"/>
        <end position="232"/>
    </location>
</feature>
<evidence type="ECO:0000256" key="1">
    <source>
        <dbReference type="ARBA" id="ARBA00005417"/>
    </source>
</evidence>
<reference evidence="6 7" key="1">
    <citation type="submission" date="2016-08" db="EMBL/GenBank/DDBJ databases">
        <authorList>
            <person name="Seilhamer J.J."/>
        </authorList>
    </citation>
    <scope>NUCLEOTIDE SEQUENCE [LARGE SCALE GENOMIC DNA]</scope>
    <source>
        <strain evidence="6 7">KCTC 42603</strain>
    </source>
</reference>
<protein>
    <submittedName>
        <fullName evidence="6">Multidrug ABC transporter ATP-binding protein</fullName>
    </submittedName>
</protein>
<dbReference type="InterPro" id="IPR027417">
    <property type="entry name" value="P-loop_NTPase"/>
</dbReference>
<dbReference type="AlphaFoldDB" id="A0A1E7ZFS8"/>
<comment type="similarity">
    <text evidence="1">Belongs to the ABC transporter superfamily.</text>
</comment>
<evidence type="ECO:0000313" key="6">
    <source>
        <dbReference type="EMBL" id="OFC72359.1"/>
    </source>
</evidence>
<keyword evidence="4 6" id="KW-0067">ATP-binding</keyword>
<dbReference type="InterPro" id="IPR003439">
    <property type="entry name" value="ABC_transporter-like_ATP-bd"/>
</dbReference>
<evidence type="ECO:0000256" key="2">
    <source>
        <dbReference type="ARBA" id="ARBA00022448"/>
    </source>
</evidence>
<dbReference type="CDD" id="cd03264">
    <property type="entry name" value="ABC_drug_resistance_like"/>
    <property type="match status" value="1"/>
</dbReference>